<gene>
    <name evidence="1" type="ORF">DO97_00980</name>
</gene>
<keyword evidence="2" id="KW-1185">Reference proteome</keyword>
<accession>A0A098TFL2</accession>
<dbReference type="RefSeq" id="WP_036537081.1">
    <property type="nucleotide sequence ID" value="NZ_JJML01000095.1"/>
</dbReference>
<sequence>MTNEEMQQVIEGMLSVQRELQNRQLAFMDELEAMKLNIQGLIHVAAETNVKFERLVGYSINRERDSLDIQQDILDLKRRVTQLEQR</sequence>
<evidence type="ECO:0000313" key="1">
    <source>
        <dbReference type="EMBL" id="KGF71350.1"/>
    </source>
</evidence>
<dbReference type="EMBL" id="JJML01000095">
    <property type="protein sequence ID" value="KGF71350.1"/>
    <property type="molecule type" value="Genomic_DNA"/>
</dbReference>
<dbReference type="OrthoDB" id="583013at2"/>
<comment type="caution">
    <text evidence="1">The sequence shown here is derived from an EMBL/GenBank/DDBJ whole genome shotgun (WGS) entry which is preliminary data.</text>
</comment>
<organism evidence="1 2">
    <name type="scientific">Neosynechococcus sphagnicola sy1</name>
    <dbReference type="NCBI Taxonomy" id="1497020"/>
    <lineage>
        <taxon>Bacteria</taxon>
        <taxon>Bacillati</taxon>
        <taxon>Cyanobacteriota</taxon>
        <taxon>Cyanophyceae</taxon>
        <taxon>Neosynechococcales</taxon>
        <taxon>Neosynechococcaceae</taxon>
        <taxon>Neosynechococcus</taxon>
    </lineage>
</organism>
<proteinExistence type="predicted"/>
<reference evidence="1 2" key="1">
    <citation type="journal article" date="2014" name="Mol. Ecol.">
        <title>Evolution of Synechococcus.</title>
        <authorList>
            <person name="Dvorak P."/>
            <person name="Casamatta D."/>
            <person name="Hasler P."/>
            <person name="Poulickova A."/>
            <person name="Ondrej V."/>
            <person name="Sanges R."/>
        </authorList>
    </citation>
    <scope>NUCLEOTIDE SEQUENCE [LARGE SCALE GENOMIC DNA]</scope>
    <source>
        <strain evidence="1 2">CAUP A 1101</strain>
    </source>
</reference>
<protein>
    <submittedName>
        <fullName evidence="1">Uncharacterized protein</fullName>
    </submittedName>
</protein>
<name>A0A098TFL2_9CYAN</name>
<dbReference type="AlphaFoldDB" id="A0A098TFL2"/>
<dbReference type="Proteomes" id="UP000030170">
    <property type="component" value="Unassembled WGS sequence"/>
</dbReference>
<evidence type="ECO:0000313" key="2">
    <source>
        <dbReference type="Proteomes" id="UP000030170"/>
    </source>
</evidence>